<keyword evidence="4" id="KW-1185">Reference proteome</keyword>
<feature type="domain" description="DUF112" evidence="2">
    <location>
        <begin position="22"/>
        <end position="440"/>
    </location>
</feature>
<feature type="transmembrane region" description="Helical" evidence="1">
    <location>
        <begin position="203"/>
        <end position="221"/>
    </location>
</feature>
<evidence type="ECO:0000313" key="4">
    <source>
        <dbReference type="Proteomes" id="UP000553193"/>
    </source>
</evidence>
<feature type="transmembrane region" description="Helical" evidence="1">
    <location>
        <begin position="391"/>
        <end position="409"/>
    </location>
</feature>
<feature type="transmembrane region" description="Helical" evidence="1">
    <location>
        <begin position="472"/>
        <end position="491"/>
    </location>
</feature>
<feature type="transmembrane region" description="Helical" evidence="1">
    <location>
        <begin position="47"/>
        <end position="69"/>
    </location>
</feature>
<protein>
    <submittedName>
        <fullName evidence="3">Putative tricarboxylic transport membrane protein</fullName>
    </submittedName>
</protein>
<gene>
    <name evidence="3" type="ORF">GGQ83_003632</name>
</gene>
<feature type="transmembrane region" description="Helical" evidence="1">
    <location>
        <begin position="111"/>
        <end position="133"/>
    </location>
</feature>
<dbReference type="EMBL" id="JACIDJ010000008">
    <property type="protein sequence ID" value="MBB3900162.1"/>
    <property type="molecule type" value="Genomic_DNA"/>
</dbReference>
<keyword evidence="1" id="KW-1133">Transmembrane helix</keyword>
<keyword evidence="1" id="KW-0812">Transmembrane</keyword>
<evidence type="ECO:0000313" key="3">
    <source>
        <dbReference type="EMBL" id="MBB3900162.1"/>
    </source>
</evidence>
<feature type="transmembrane region" description="Helical" evidence="1">
    <location>
        <begin position="321"/>
        <end position="345"/>
    </location>
</feature>
<evidence type="ECO:0000256" key="1">
    <source>
        <dbReference type="SAM" id="Phobius"/>
    </source>
</evidence>
<feature type="transmembrane region" description="Helical" evidence="1">
    <location>
        <begin position="20"/>
        <end position="40"/>
    </location>
</feature>
<sequence>MIDLAALSGAFGLLFASYNPWLLMIPGLAIGLVFGCVPGLQTSMAMAVFLPTTLFMDFTSAMFFLTAIFTGGMFGGGVSAIMMNIPGTSSAVATAFDGFPMARNGQHGEALGIALAASCIGTAIGYVVLLVLIKPLSGLVLAMGPTEMFMVALWGLTLIASLRGSQMARGILAGVFGLLLGTVGMSSNGVLRGTMGVDFLIDGIAVVPAMIGMFAASELFAMSQRGYLVQDSGQRTVRFSRVLAGMGMALRRPVTLLRGSILGVVVGAVPGIGSSVSNLVSYADARRRDPEPESFGTGNPTGVVAAESANSSSEGGSMVSLFALGLPGGGGTAVLLAAFAMHNVTGGPRFLTDNADLVYTIILANIAQAVLLLGVGLVLLQALTLIVRVRLALLVPCVFVLAAFGSFGLTGDMQGPYTLLVFAGIGWLFKRYDYSIPAAVIGLLLGRMTEGELLRSYQITGGDISMVLDRPITLVLMALLVLSIVLPPLLARRRASRKAAA</sequence>
<feature type="transmembrane region" description="Helical" evidence="1">
    <location>
        <begin position="357"/>
        <end position="379"/>
    </location>
</feature>
<organism evidence="3 4">
    <name type="scientific">Roseococcus suduntuyensis</name>
    <dbReference type="NCBI Taxonomy" id="455361"/>
    <lineage>
        <taxon>Bacteria</taxon>
        <taxon>Pseudomonadati</taxon>
        <taxon>Pseudomonadota</taxon>
        <taxon>Alphaproteobacteria</taxon>
        <taxon>Acetobacterales</taxon>
        <taxon>Roseomonadaceae</taxon>
        <taxon>Roseococcus</taxon>
    </lineage>
</organism>
<reference evidence="3 4" key="1">
    <citation type="submission" date="2020-08" db="EMBL/GenBank/DDBJ databases">
        <title>Genomic Encyclopedia of Type Strains, Phase IV (KMG-IV): sequencing the most valuable type-strain genomes for metagenomic binning, comparative biology and taxonomic classification.</title>
        <authorList>
            <person name="Goeker M."/>
        </authorList>
    </citation>
    <scope>NUCLEOTIDE SEQUENCE [LARGE SCALE GENOMIC DNA]</scope>
    <source>
        <strain evidence="3 4">DSM 19979</strain>
    </source>
</reference>
<keyword evidence="1" id="KW-0472">Membrane</keyword>
<dbReference type="Pfam" id="PF01970">
    <property type="entry name" value="TctA"/>
    <property type="match status" value="1"/>
</dbReference>
<comment type="caution">
    <text evidence="3">The sequence shown here is derived from an EMBL/GenBank/DDBJ whole genome shotgun (WGS) entry which is preliminary data.</text>
</comment>
<name>A0A840AH06_9PROT</name>
<feature type="transmembrane region" description="Helical" evidence="1">
    <location>
        <begin position="81"/>
        <end position="99"/>
    </location>
</feature>
<dbReference type="InterPro" id="IPR002823">
    <property type="entry name" value="DUF112_TM"/>
</dbReference>
<feature type="transmembrane region" description="Helical" evidence="1">
    <location>
        <begin position="139"/>
        <end position="159"/>
    </location>
</feature>
<feature type="transmembrane region" description="Helical" evidence="1">
    <location>
        <begin position="171"/>
        <end position="191"/>
    </location>
</feature>
<proteinExistence type="predicted"/>
<evidence type="ECO:0000259" key="2">
    <source>
        <dbReference type="Pfam" id="PF01970"/>
    </source>
</evidence>
<dbReference type="PANTHER" id="PTHR35342">
    <property type="entry name" value="TRICARBOXYLIC TRANSPORT PROTEIN"/>
    <property type="match status" value="1"/>
</dbReference>
<dbReference type="Proteomes" id="UP000553193">
    <property type="component" value="Unassembled WGS sequence"/>
</dbReference>
<dbReference type="PANTHER" id="PTHR35342:SF5">
    <property type="entry name" value="TRICARBOXYLIC TRANSPORT PROTEIN"/>
    <property type="match status" value="1"/>
</dbReference>
<dbReference type="AlphaFoldDB" id="A0A840AH06"/>
<accession>A0A840AH06</accession>
<dbReference type="RefSeq" id="WP_184386393.1">
    <property type="nucleotide sequence ID" value="NZ_JACIDJ010000008.1"/>
</dbReference>